<dbReference type="Proteomes" id="UP000681794">
    <property type="component" value="Chromosome"/>
</dbReference>
<keyword evidence="2" id="KW-1185">Reference proteome</keyword>
<gene>
    <name evidence="1" type="ORF">KM842_06645</name>
</gene>
<proteinExistence type="predicted"/>
<evidence type="ECO:0000313" key="2">
    <source>
        <dbReference type="Proteomes" id="UP000681794"/>
    </source>
</evidence>
<reference evidence="1" key="1">
    <citation type="submission" date="2021-06" db="EMBL/GenBank/DDBJ databases">
        <authorList>
            <person name="Ellington A.J."/>
            <person name="Bryan N.C."/>
            <person name="Christner B.C."/>
            <person name="Reisch C.R."/>
        </authorList>
    </citation>
    <scope>NUCLEOTIDE SEQUENCE</scope>
    <source>
        <strain evidence="1">L6-1</strain>
    </source>
</reference>
<sequence length="51" mass="5357">MSLLSDVIRSTSSTQCVVCGAVISKRDALGHDGLAFCSVLHEAEHIVATLD</sequence>
<organism evidence="1 2">
    <name type="scientific">Curtobacterium aetherium</name>
    <dbReference type="NCBI Taxonomy" id="2841594"/>
    <lineage>
        <taxon>Bacteria</taxon>
        <taxon>Bacillati</taxon>
        <taxon>Actinomycetota</taxon>
        <taxon>Actinomycetes</taxon>
        <taxon>Micrococcales</taxon>
        <taxon>Microbacteriaceae</taxon>
        <taxon>Curtobacterium</taxon>
    </lineage>
</organism>
<evidence type="ECO:0000313" key="1">
    <source>
        <dbReference type="EMBL" id="QWS34803.1"/>
    </source>
</evidence>
<name>A0ACD1E774_9MICO</name>
<protein>
    <submittedName>
        <fullName evidence="1">Uncharacterized protein</fullName>
    </submittedName>
</protein>
<accession>A0ACD1E774</accession>
<dbReference type="EMBL" id="CP076544">
    <property type="protein sequence ID" value="QWS34803.1"/>
    <property type="molecule type" value="Genomic_DNA"/>
</dbReference>